<dbReference type="AlphaFoldDB" id="A0A061EEB6"/>
<dbReference type="Proteomes" id="UP000026915">
    <property type="component" value="Chromosome 4"/>
</dbReference>
<sequence length="185" mass="21289">MSSVCWDHFGNLRMKIKRPWSKRWEFLWRLSGQLSMTKVGDNRFLFTFTVKNDYGKVRKGKPWCFHKSLLVLKDFDESNMDPEEVAMIKSNRNVYLDFVIAMARWGTTIKTVEFLALMKTSREEALEVSHNDVGMVGEFGVRSLDVANDTQDAVNLINVLTSVESDVQVDDVQVEETSDKGKKVL</sequence>
<dbReference type="eggNOG" id="ENOG502SZUC">
    <property type="taxonomic scope" value="Eukaryota"/>
</dbReference>
<feature type="domain" description="DUF4283" evidence="1">
    <location>
        <begin position="26"/>
        <end position="77"/>
    </location>
</feature>
<dbReference type="InParanoid" id="A0A061EEB6"/>
<dbReference type="EMBL" id="CM001882">
    <property type="protein sequence ID" value="EOY02983.1"/>
    <property type="molecule type" value="Genomic_DNA"/>
</dbReference>
<keyword evidence="3" id="KW-1185">Reference proteome</keyword>
<name>A0A061EEB6_THECC</name>
<protein>
    <recommendedName>
        <fullName evidence="1">DUF4283 domain-containing protein</fullName>
    </recommendedName>
</protein>
<evidence type="ECO:0000313" key="3">
    <source>
        <dbReference type="Proteomes" id="UP000026915"/>
    </source>
</evidence>
<accession>A0A061EEB6</accession>
<dbReference type="Pfam" id="PF14111">
    <property type="entry name" value="DUF4283"/>
    <property type="match status" value="1"/>
</dbReference>
<evidence type="ECO:0000313" key="2">
    <source>
        <dbReference type="EMBL" id="EOY02983.1"/>
    </source>
</evidence>
<dbReference type="InterPro" id="IPR025558">
    <property type="entry name" value="DUF4283"/>
</dbReference>
<dbReference type="Gramene" id="EOY02983">
    <property type="protein sequence ID" value="EOY02983"/>
    <property type="gene ID" value="TCM_017374"/>
</dbReference>
<evidence type="ECO:0000259" key="1">
    <source>
        <dbReference type="Pfam" id="PF14111"/>
    </source>
</evidence>
<dbReference type="HOGENOM" id="CLU_1463746_0_0_1"/>
<gene>
    <name evidence="2" type="ORF">TCM_017374</name>
</gene>
<proteinExistence type="predicted"/>
<reference evidence="2 3" key="1">
    <citation type="journal article" date="2013" name="Genome Biol.">
        <title>The genome sequence of the most widely cultivated cacao type and its use to identify candidate genes regulating pod color.</title>
        <authorList>
            <person name="Motamayor J.C."/>
            <person name="Mockaitis K."/>
            <person name="Schmutz J."/>
            <person name="Haiminen N."/>
            <person name="Iii D.L."/>
            <person name="Cornejo O."/>
            <person name="Findley S.D."/>
            <person name="Zheng P."/>
            <person name="Utro F."/>
            <person name="Royaert S."/>
            <person name="Saski C."/>
            <person name="Jenkins J."/>
            <person name="Podicheti R."/>
            <person name="Zhao M."/>
            <person name="Scheffler B.E."/>
            <person name="Stack J.C."/>
            <person name="Feltus F.A."/>
            <person name="Mustiga G.M."/>
            <person name="Amores F."/>
            <person name="Phillips W."/>
            <person name="Marelli J.P."/>
            <person name="May G.D."/>
            <person name="Shapiro H."/>
            <person name="Ma J."/>
            <person name="Bustamante C.D."/>
            <person name="Schnell R.J."/>
            <person name="Main D."/>
            <person name="Gilbert D."/>
            <person name="Parida L."/>
            <person name="Kuhn D.N."/>
        </authorList>
    </citation>
    <scope>NUCLEOTIDE SEQUENCE [LARGE SCALE GENOMIC DNA]</scope>
    <source>
        <strain evidence="3">cv. Matina 1-6</strain>
    </source>
</reference>
<organism evidence="2 3">
    <name type="scientific">Theobroma cacao</name>
    <name type="common">Cacao</name>
    <name type="synonym">Cocoa</name>
    <dbReference type="NCBI Taxonomy" id="3641"/>
    <lineage>
        <taxon>Eukaryota</taxon>
        <taxon>Viridiplantae</taxon>
        <taxon>Streptophyta</taxon>
        <taxon>Embryophyta</taxon>
        <taxon>Tracheophyta</taxon>
        <taxon>Spermatophyta</taxon>
        <taxon>Magnoliopsida</taxon>
        <taxon>eudicotyledons</taxon>
        <taxon>Gunneridae</taxon>
        <taxon>Pentapetalae</taxon>
        <taxon>rosids</taxon>
        <taxon>malvids</taxon>
        <taxon>Malvales</taxon>
        <taxon>Malvaceae</taxon>
        <taxon>Byttnerioideae</taxon>
        <taxon>Theobroma</taxon>
    </lineage>
</organism>